<dbReference type="EMBL" id="UOGL01000239">
    <property type="protein sequence ID" value="VAX38656.1"/>
    <property type="molecule type" value="Genomic_DNA"/>
</dbReference>
<feature type="region of interest" description="Disordered" evidence="2">
    <location>
        <begin position="27"/>
        <end position="48"/>
    </location>
</feature>
<name>A0A3B1D702_9ZZZZ</name>
<evidence type="ECO:0000256" key="2">
    <source>
        <dbReference type="SAM" id="MobiDB-lite"/>
    </source>
</evidence>
<protein>
    <submittedName>
        <fullName evidence="3">Uncharacterized protein</fullName>
    </submittedName>
</protein>
<feature type="coiled-coil region" evidence="1">
    <location>
        <begin position="156"/>
        <end position="183"/>
    </location>
</feature>
<dbReference type="AlphaFoldDB" id="A0A3B1D702"/>
<reference evidence="3" key="1">
    <citation type="submission" date="2018-06" db="EMBL/GenBank/DDBJ databases">
        <authorList>
            <person name="Zhirakovskaya E."/>
        </authorList>
    </citation>
    <scope>NUCLEOTIDE SEQUENCE</scope>
</reference>
<evidence type="ECO:0000256" key="1">
    <source>
        <dbReference type="SAM" id="Coils"/>
    </source>
</evidence>
<keyword evidence="1" id="KW-0175">Coiled coil</keyword>
<proteinExistence type="predicted"/>
<gene>
    <name evidence="3" type="ORF">MNBD_PLANCTO02-323</name>
</gene>
<sequence>MRFCIACFIVLFFVVTFLSADNADNNNAASSKAPVEKPPATKKEQPVRAKVPLPPLVEKYLHNGQLKKGEQELLAHLKKHPQDDEARFGLGVLQFFRSIEGVTQSLHRYGFMSDLNNFYRFTSQESTPKDLGIFADWPQFTKSPQTIAYSDMRKILEQFIIDVKKAEQTLAQVKDKNVKLRLRLSKIRFDIDGNGKAIERESFFGLNAASNAANSPEEKKDKKKEEKKAEDVKEIAITFDYADVLWLRGYTHVFMGLNEFLLSLDWKDSFERTAHLAFPKVKSPYDFLRIDSVEILKKIAKEAEKNKDNLLPYLTPSSYYADSLAFLQLAKYDVVEPKRLKKSLFHCEQVIKLSRLTWKAIEAETDDMEEWIPNPQQTGVLQVKVTPQIIAGWKTFLNETEAILSGKKLVSHWRVTDGRAINVRKFFTKSKQFAPVLLIQGSDVALFLEKGETTKLKFWTELLQKFGSENGGFFGFALWFN</sequence>
<accession>A0A3B1D702</accession>
<evidence type="ECO:0000313" key="3">
    <source>
        <dbReference type="EMBL" id="VAX38656.1"/>
    </source>
</evidence>
<organism evidence="3">
    <name type="scientific">hydrothermal vent metagenome</name>
    <dbReference type="NCBI Taxonomy" id="652676"/>
    <lineage>
        <taxon>unclassified sequences</taxon>
        <taxon>metagenomes</taxon>
        <taxon>ecological metagenomes</taxon>
    </lineage>
</organism>